<dbReference type="eggNOG" id="KOG4197">
    <property type="taxonomic scope" value="Eukaryota"/>
</dbReference>
<evidence type="ECO:0000313" key="4">
    <source>
        <dbReference type="Proteomes" id="UP000001514"/>
    </source>
</evidence>
<evidence type="ECO:0000313" key="3">
    <source>
        <dbReference type="EMBL" id="EFJ32890.1"/>
    </source>
</evidence>
<dbReference type="NCBIfam" id="TIGR00756">
    <property type="entry name" value="PPR"/>
    <property type="match status" value="2"/>
</dbReference>
<dbReference type="InterPro" id="IPR046960">
    <property type="entry name" value="PPR_At4g14850-like_plant"/>
</dbReference>
<dbReference type="AlphaFoldDB" id="D8R362"/>
<keyword evidence="4" id="KW-1185">Reference proteome</keyword>
<dbReference type="Gene3D" id="1.25.40.10">
    <property type="entry name" value="Tetratricopeptide repeat domain"/>
    <property type="match status" value="2"/>
</dbReference>
<dbReference type="Proteomes" id="UP000001514">
    <property type="component" value="Unassembled WGS sequence"/>
</dbReference>
<gene>
    <name evidence="3" type="ORF">SELMODRAFT_84506</name>
</gene>
<evidence type="ECO:0000256" key="1">
    <source>
        <dbReference type="ARBA" id="ARBA00022737"/>
    </source>
</evidence>
<dbReference type="InterPro" id="IPR011990">
    <property type="entry name" value="TPR-like_helical_dom_sf"/>
</dbReference>
<dbReference type="GO" id="GO:0009451">
    <property type="term" value="P:RNA modification"/>
    <property type="evidence" value="ECO:0000318"/>
    <property type="project" value="GO_Central"/>
</dbReference>
<dbReference type="GO" id="GO:0003723">
    <property type="term" value="F:RNA binding"/>
    <property type="evidence" value="ECO:0007669"/>
    <property type="project" value="InterPro"/>
</dbReference>
<accession>D8R362</accession>
<dbReference type="FunFam" id="1.25.40.10:FF:000073">
    <property type="entry name" value="Pentatricopeptide repeat-containing protein chloroplastic"/>
    <property type="match status" value="1"/>
</dbReference>
<name>D8R362_SELML</name>
<proteinExistence type="predicted"/>
<keyword evidence="1" id="KW-0677">Repeat</keyword>
<dbReference type="InParanoid" id="D8R362"/>
<dbReference type="EMBL" id="GL377571">
    <property type="protein sequence ID" value="EFJ32890.1"/>
    <property type="molecule type" value="Genomic_DNA"/>
</dbReference>
<feature type="repeat" description="PPR" evidence="2">
    <location>
        <begin position="25"/>
        <end position="60"/>
    </location>
</feature>
<feature type="repeat" description="PPR" evidence="2">
    <location>
        <begin position="231"/>
        <end position="265"/>
    </location>
</feature>
<dbReference type="Gramene" id="EFJ32890">
    <property type="protein sequence ID" value="EFJ32890"/>
    <property type="gene ID" value="SELMODRAFT_84506"/>
</dbReference>
<evidence type="ECO:0000256" key="2">
    <source>
        <dbReference type="PROSITE-ProRule" id="PRU00708"/>
    </source>
</evidence>
<dbReference type="Pfam" id="PF01535">
    <property type="entry name" value="PPR"/>
    <property type="match status" value="4"/>
</dbReference>
<dbReference type="KEGG" id="smo:SELMODRAFT_84506"/>
<dbReference type="InterPro" id="IPR002885">
    <property type="entry name" value="PPR_rpt"/>
</dbReference>
<dbReference type="GO" id="GO:0048731">
    <property type="term" value="P:system development"/>
    <property type="evidence" value="ECO:0007669"/>
    <property type="project" value="UniProtKB-ARBA"/>
</dbReference>
<feature type="repeat" description="PPR" evidence="2">
    <location>
        <begin position="130"/>
        <end position="164"/>
    </location>
</feature>
<dbReference type="Pfam" id="PF13041">
    <property type="entry name" value="PPR_2"/>
    <property type="match status" value="1"/>
</dbReference>
<dbReference type="PROSITE" id="PS51375">
    <property type="entry name" value="PPR"/>
    <property type="match status" value="3"/>
</dbReference>
<dbReference type="FunFam" id="1.25.40.10:FF:000158">
    <property type="entry name" value="pentatricopeptide repeat-containing protein At2g33680"/>
    <property type="match status" value="1"/>
</dbReference>
<dbReference type="HOGENOM" id="CLU_002706_0_0_1"/>
<protein>
    <recommendedName>
        <fullName evidence="5">Pentacotripeptide-repeat region of PRORP domain-containing protein</fullName>
    </recommendedName>
</protein>
<sequence length="352" mass="37836">MLAAYTQAGHLSAARGIFLAMPRHDVVTWNALASGYRDAGEPHGAVEVYLTMLLDGACRPDRVSFIGALDACGRAGNILCGESIHANAVEAGFALAVSVCTAAVDMYGKCRRADRARAVFDAAPYKSAIFVVPWTAMVAGYSQNGHGLDALRLFRTMDLEGVAPNRVTFITVLDACSLVPAFTPGRIVHGEILNRGISLDVVLGTSLVGMYAQCGHLEYARDLFDSLPARSLISWNCMISGYARGGHADQCLDLLQSMQIESAASPCRSTIISILFACSHGGALDRGLELWRSMEMDLAIDREFDHYVSLLDLLCRSGKMEIARDVVEGMPYKPDSIAWTTFLGSSSINGGD</sequence>
<dbReference type="PANTHER" id="PTHR24015:SF548">
    <property type="entry name" value="OS08G0340900 PROTEIN"/>
    <property type="match status" value="1"/>
</dbReference>
<organism evidence="4">
    <name type="scientific">Selaginella moellendorffii</name>
    <name type="common">Spikemoss</name>
    <dbReference type="NCBI Taxonomy" id="88036"/>
    <lineage>
        <taxon>Eukaryota</taxon>
        <taxon>Viridiplantae</taxon>
        <taxon>Streptophyta</taxon>
        <taxon>Embryophyta</taxon>
        <taxon>Tracheophyta</taxon>
        <taxon>Lycopodiopsida</taxon>
        <taxon>Selaginellales</taxon>
        <taxon>Selaginellaceae</taxon>
        <taxon>Selaginella</taxon>
    </lineage>
</organism>
<dbReference type="PANTHER" id="PTHR24015">
    <property type="entry name" value="OS07G0578800 PROTEIN-RELATED"/>
    <property type="match status" value="1"/>
</dbReference>
<evidence type="ECO:0008006" key="5">
    <source>
        <dbReference type="Google" id="ProtNLM"/>
    </source>
</evidence>
<reference evidence="3 4" key="1">
    <citation type="journal article" date="2011" name="Science">
        <title>The Selaginella genome identifies genetic changes associated with the evolution of vascular plants.</title>
        <authorList>
            <person name="Banks J.A."/>
            <person name="Nishiyama T."/>
            <person name="Hasebe M."/>
            <person name="Bowman J.L."/>
            <person name="Gribskov M."/>
            <person name="dePamphilis C."/>
            <person name="Albert V.A."/>
            <person name="Aono N."/>
            <person name="Aoyama T."/>
            <person name="Ambrose B.A."/>
            <person name="Ashton N.W."/>
            <person name="Axtell M.J."/>
            <person name="Barker E."/>
            <person name="Barker M.S."/>
            <person name="Bennetzen J.L."/>
            <person name="Bonawitz N.D."/>
            <person name="Chapple C."/>
            <person name="Cheng C."/>
            <person name="Correa L.G."/>
            <person name="Dacre M."/>
            <person name="DeBarry J."/>
            <person name="Dreyer I."/>
            <person name="Elias M."/>
            <person name="Engstrom E.M."/>
            <person name="Estelle M."/>
            <person name="Feng L."/>
            <person name="Finet C."/>
            <person name="Floyd S.K."/>
            <person name="Frommer W.B."/>
            <person name="Fujita T."/>
            <person name="Gramzow L."/>
            <person name="Gutensohn M."/>
            <person name="Harholt J."/>
            <person name="Hattori M."/>
            <person name="Heyl A."/>
            <person name="Hirai T."/>
            <person name="Hiwatashi Y."/>
            <person name="Ishikawa M."/>
            <person name="Iwata M."/>
            <person name="Karol K.G."/>
            <person name="Koehler B."/>
            <person name="Kolukisaoglu U."/>
            <person name="Kubo M."/>
            <person name="Kurata T."/>
            <person name="Lalonde S."/>
            <person name="Li K."/>
            <person name="Li Y."/>
            <person name="Litt A."/>
            <person name="Lyons E."/>
            <person name="Manning G."/>
            <person name="Maruyama T."/>
            <person name="Michael T.P."/>
            <person name="Mikami K."/>
            <person name="Miyazaki S."/>
            <person name="Morinaga S."/>
            <person name="Murata T."/>
            <person name="Mueller-Roeber B."/>
            <person name="Nelson D.R."/>
            <person name="Obara M."/>
            <person name="Oguri Y."/>
            <person name="Olmstead R.G."/>
            <person name="Onodera N."/>
            <person name="Petersen B.L."/>
            <person name="Pils B."/>
            <person name="Prigge M."/>
            <person name="Rensing S.A."/>
            <person name="Riano-Pachon D.M."/>
            <person name="Roberts A.W."/>
            <person name="Sato Y."/>
            <person name="Scheller H.V."/>
            <person name="Schulz B."/>
            <person name="Schulz C."/>
            <person name="Shakirov E.V."/>
            <person name="Shibagaki N."/>
            <person name="Shinohara N."/>
            <person name="Shippen D.E."/>
            <person name="Soerensen I."/>
            <person name="Sotooka R."/>
            <person name="Sugimoto N."/>
            <person name="Sugita M."/>
            <person name="Sumikawa N."/>
            <person name="Tanurdzic M."/>
            <person name="Theissen G."/>
            <person name="Ulvskov P."/>
            <person name="Wakazuki S."/>
            <person name="Weng J.K."/>
            <person name="Willats W.W."/>
            <person name="Wipf D."/>
            <person name="Wolf P.G."/>
            <person name="Yang L."/>
            <person name="Zimmer A.D."/>
            <person name="Zhu Q."/>
            <person name="Mitros T."/>
            <person name="Hellsten U."/>
            <person name="Loque D."/>
            <person name="Otillar R."/>
            <person name="Salamov A."/>
            <person name="Schmutz J."/>
            <person name="Shapiro H."/>
            <person name="Lindquist E."/>
            <person name="Lucas S."/>
            <person name="Rokhsar D."/>
            <person name="Grigoriev I.V."/>
        </authorList>
    </citation>
    <scope>NUCLEOTIDE SEQUENCE [LARGE SCALE GENOMIC DNA]</scope>
</reference>